<dbReference type="GO" id="GO:0005886">
    <property type="term" value="C:plasma membrane"/>
    <property type="evidence" value="ECO:0007669"/>
    <property type="project" value="TreeGrafter"/>
</dbReference>
<feature type="domain" description="P-type ATPase C-terminal" evidence="8">
    <location>
        <begin position="188"/>
        <end position="430"/>
    </location>
</feature>
<dbReference type="InterPro" id="IPR036412">
    <property type="entry name" value="HAD-like_sf"/>
</dbReference>
<evidence type="ECO:0000256" key="4">
    <source>
        <dbReference type="ARBA" id="ARBA00022842"/>
    </source>
</evidence>
<feature type="transmembrane region" description="Helical" evidence="7">
    <location>
        <begin position="360"/>
        <end position="379"/>
    </location>
</feature>
<dbReference type="SUPFAM" id="SSF81665">
    <property type="entry name" value="Calcium ATPase, transmembrane domain M"/>
    <property type="match status" value="1"/>
</dbReference>
<feature type="transmembrane region" description="Helical" evidence="7">
    <location>
        <begin position="252"/>
        <end position="272"/>
    </location>
</feature>
<feature type="transmembrane region" description="Helical" evidence="7">
    <location>
        <begin position="300"/>
        <end position="325"/>
    </location>
</feature>
<dbReference type="Pfam" id="PF16212">
    <property type="entry name" value="PhoLip_ATPase_C"/>
    <property type="match status" value="1"/>
</dbReference>
<dbReference type="InterPro" id="IPR023214">
    <property type="entry name" value="HAD_sf"/>
</dbReference>
<dbReference type="InterPro" id="IPR032630">
    <property type="entry name" value="P_typ_ATPase_c"/>
</dbReference>
<evidence type="ECO:0000256" key="3">
    <source>
        <dbReference type="ARBA" id="ARBA00022723"/>
    </source>
</evidence>
<sequence>MATCERDALLEKLYDQMERELQLLGVTAIEDRLQEGVPETIALLQQAGLKIWVLTGDKKRLLEWQELRQILQSPDPMVSFFKGRQTELWAVDKGRTEGKTAIVLTGPELAEFDQRPDWGTTFMSLAAGCQSVLCCRVTPGQKAEIVTLVRKHTNSVTMSIGDGANDVNMIKTAHVGVGIAGVEGGQAVQNADFALSQFRFLQRLLLVHGRWSYRRISIFLRYFLFKTCGFALVHIWFGFLNGFSAQTLYENWFIALYTVFYTSTPIMLLAFFEQDVSSESSLRWPELYKIGQRQELSSPLLLSLSLLHAVYASLIFFFIPCGVFYNTAFDYQTMAVTVSMAATFTAIIEIVLVTRYWTKFNIAAVCVTFLLFFICTRITHSNRLFESAPKEYFFIGASEKAFADPVVWLTALLTACTAILPSMTAHALNVILTVRSKHKIHSTPLQPVELRSKMTRGTPFRRSSYALSQGAGHGRLITSTTSMRSIAMSLDQKVTASKNSTDKFT</sequence>
<organism evidence="9 10">
    <name type="scientific">Larimichthys crocea</name>
    <name type="common">Large yellow croaker</name>
    <name type="synonym">Pseudosciaena crocea</name>
    <dbReference type="NCBI Taxonomy" id="215358"/>
    <lineage>
        <taxon>Eukaryota</taxon>
        <taxon>Metazoa</taxon>
        <taxon>Chordata</taxon>
        <taxon>Craniata</taxon>
        <taxon>Vertebrata</taxon>
        <taxon>Euteleostomi</taxon>
        <taxon>Actinopterygii</taxon>
        <taxon>Neopterygii</taxon>
        <taxon>Teleostei</taxon>
        <taxon>Neoteleostei</taxon>
        <taxon>Acanthomorphata</taxon>
        <taxon>Eupercaria</taxon>
        <taxon>Sciaenidae</taxon>
        <taxon>Larimichthys</taxon>
    </lineage>
</organism>
<evidence type="ECO:0000313" key="10">
    <source>
        <dbReference type="Proteomes" id="UP000424527"/>
    </source>
</evidence>
<dbReference type="Proteomes" id="UP000424527">
    <property type="component" value="Unassembled WGS sequence"/>
</dbReference>
<keyword evidence="4" id="KW-0460">Magnesium</keyword>
<dbReference type="GO" id="GO:0005524">
    <property type="term" value="F:ATP binding"/>
    <property type="evidence" value="ECO:0007669"/>
    <property type="project" value="InterPro"/>
</dbReference>
<accession>A0A6G0IS12</accession>
<dbReference type="GO" id="GO:0045332">
    <property type="term" value="P:phospholipid translocation"/>
    <property type="evidence" value="ECO:0007669"/>
    <property type="project" value="TreeGrafter"/>
</dbReference>
<evidence type="ECO:0000313" key="9">
    <source>
        <dbReference type="EMBL" id="KAE8294299.1"/>
    </source>
</evidence>
<evidence type="ECO:0000256" key="5">
    <source>
        <dbReference type="ARBA" id="ARBA00022989"/>
    </source>
</evidence>
<dbReference type="NCBIfam" id="TIGR01494">
    <property type="entry name" value="ATPase_P-type"/>
    <property type="match status" value="1"/>
</dbReference>
<comment type="subcellular location">
    <subcellularLocation>
        <location evidence="1">Membrane</location>
        <topology evidence="1">Multi-pass membrane protein</topology>
    </subcellularLocation>
</comment>
<dbReference type="InterPro" id="IPR023298">
    <property type="entry name" value="ATPase_P-typ_TM_dom_sf"/>
</dbReference>
<dbReference type="PANTHER" id="PTHR24092:SF198">
    <property type="entry name" value="PHOSPHOLIPID-TRANSPORTING ATPASE"/>
    <property type="match status" value="1"/>
</dbReference>
<comment type="caution">
    <text evidence="9">The sequence shown here is derived from an EMBL/GenBank/DDBJ whole genome shotgun (WGS) entry which is preliminary data.</text>
</comment>
<dbReference type="AlphaFoldDB" id="A0A6G0IS12"/>
<dbReference type="SUPFAM" id="SSF56784">
    <property type="entry name" value="HAD-like"/>
    <property type="match status" value="1"/>
</dbReference>
<keyword evidence="3" id="KW-0479">Metal-binding</keyword>
<dbReference type="GO" id="GO:0140326">
    <property type="term" value="F:ATPase-coupled intramembrane lipid transporter activity"/>
    <property type="evidence" value="ECO:0007669"/>
    <property type="project" value="TreeGrafter"/>
</dbReference>
<evidence type="ECO:0000259" key="8">
    <source>
        <dbReference type="Pfam" id="PF16212"/>
    </source>
</evidence>
<dbReference type="GO" id="GO:0016887">
    <property type="term" value="F:ATP hydrolysis activity"/>
    <property type="evidence" value="ECO:0007669"/>
    <property type="project" value="InterPro"/>
</dbReference>
<keyword evidence="10" id="KW-1185">Reference proteome</keyword>
<evidence type="ECO:0000256" key="2">
    <source>
        <dbReference type="ARBA" id="ARBA00022692"/>
    </source>
</evidence>
<feature type="transmembrane region" description="Helical" evidence="7">
    <location>
        <begin position="331"/>
        <end position="353"/>
    </location>
</feature>
<evidence type="ECO:0000256" key="6">
    <source>
        <dbReference type="ARBA" id="ARBA00023136"/>
    </source>
</evidence>
<name>A0A6G0IS12_LARCR</name>
<dbReference type="GO" id="GO:0046872">
    <property type="term" value="F:metal ion binding"/>
    <property type="evidence" value="ECO:0007669"/>
    <property type="project" value="UniProtKB-KW"/>
</dbReference>
<keyword evidence="5 7" id="KW-1133">Transmembrane helix</keyword>
<proteinExistence type="predicted"/>
<dbReference type="PRINTS" id="PR00119">
    <property type="entry name" value="CATATPASE"/>
</dbReference>
<dbReference type="EMBL" id="REGW02000007">
    <property type="protein sequence ID" value="KAE8294299.1"/>
    <property type="molecule type" value="Genomic_DNA"/>
</dbReference>
<dbReference type="GO" id="GO:0007030">
    <property type="term" value="P:Golgi organization"/>
    <property type="evidence" value="ECO:0007669"/>
    <property type="project" value="TreeGrafter"/>
</dbReference>
<dbReference type="InterPro" id="IPR001757">
    <property type="entry name" value="P_typ_ATPase"/>
</dbReference>
<dbReference type="GO" id="GO:0005802">
    <property type="term" value="C:trans-Golgi network"/>
    <property type="evidence" value="ECO:0007669"/>
    <property type="project" value="TreeGrafter"/>
</dbReference>
<protein>
    <submittedName>
        <fullName evidence="9">Phospholipid-transporting ATPase IC</fullName>
    </submittedName>
</protein>
<evidence type="ECO:0000256" key="1">
    <source>
        <dbReference type="ARBA" id="ARBA00004141"/>
    </source>
</evidence>
<feature type="transmembrane region" description="Helical" evidence="7">
    <location>
        <begin position="406"/>
        <end position="432"/>
    </location>
</feature>
<keyword evidence="2 7" id="KW-0812">Transmembrane</keyword>
<keyword evidence="6 7" id="KW-0472">Membrane</keyword>
<dbReference type="PANTHER" id="PTHR24092">
    <property type="entry name" value="PROBABLE PHOSPHOLIPID-TRANSPORTING ATPASE"/>
    <property type="match status" value="1"/>
</dbReference>
<evidence type="ECO:0000256" key="7">
    <source>
        <dbReference type="SAM" id="Phobius"/>
    </source>
</evidence>
<reference evidence="9 10" key="1">
    <citation type="submission" date="2019-07" db="EMBL/GenBank/DDBJ databases">
        <title>Chromosome genome assembly for large yellow croaker.</title>
        <authorList>
            <person name="Xiao S."/>
        </authorList>
    </citation>
    <scope>NUCLEOTIDE SEQUENCE [LARGE SCALE GENOMIC DNA]</scope>
    <source>
        <strain evidence="9">JMULYC20181020</strain>
        <tissue evidence="9">Muscle</tissue>
    </source>
</reference>
<gene>
    <name evidence="9" type="ORF">D5F01_LYC07251</name>
</gene>
<feature type="transmembrane region" description="Helical" evidence="7">
    <location>
        <begin position="219"/>
        <end position="240"/>
    </location>
</feature>
<dbReference type="Gene3D" id="3.40.50.1000">
    <property type="entry name" value="HAD superfamily/HAD-like"/>
    <property type="match status" value="1"/>
</dbReference>